<feature type="region of interest" description="Disordered" evidence="5">
    <location>
        <begin position="397"/>
        <end position="417"/>
    </location>
</feature>
<name>A0ABS9KEA7_9BACT</name>
<feature type="chain" id="PRO_5046073407" evidence="6">
    <location>
        <begin position="22"/>
        <end position="417"/>
    </location>
</feature>
<sequence length="417" mass="47453">MKKLKLLSVFILVLGFQMAVGQDRMPVREYTNPDELVVLSQDVSFNQAMTILEELSIEFKDKIFVNQTEYDGPIGVEIPQMHWEDALNRIAEYNNMYVTEYPKYYEIQSIPMDQQQGQTGDGDEEEEQEVQVNFGSREIKISATFFQGDRNFVRELGIDWSTVRNGEVSVETATAVDVQRELFDVEINWSDIFSTGTWEITSLFRALEESGNGEVLSSPSIKVLDGRTGNIQVGQDFSIKQRDFAGNITDEFFSTGTILNVTPNIYYNEEGAPFIYMTVETERSTAQPDPVSTIVNKQEATTEVLMLSGESTVIAGLYETEVTTTRRGVPILKDLPGWFLGLKYLFGYNSTEHTVQELVVLLKVELIPTLEERLNSDDGYRGRPELLDEQRREFKEEIEQMQSQQSLDESMNSGVEN</sequence>
<dbReference type="InterPro" id="IPR004846">
    <property type="entry name" value="T2SS/T3SS_dom"/>
</dbReference>
<keyword evidence="2 6" id="KW-0732">Signal</keyword>
<feature type="signal peptide" evidence="6">
    <location>
        <begin position="1"/>
        <end position="21"/>
    </location>
</feature>
<feature type="domain" description="Type II/III secretion system secretin-like" evidence="7">
    <location>
        <begin position="206"/>
        <end position="367"/>
    </location>
</feature>
<evidence type="ECO:0000256" key="2">
    <source>
        <dbReference type="ARBA" id="ARBA00022729"/>
    </source>
</evidence>
<reference evidence="8" key="1">
    <citation type="submission" date="2022-01" db="EMBL/GenBank/DDBJ databases">
        <authorList>
            <person name="Wang Y."/>
        </authorList>
    </citation>
    <scope>NUCLEOTIDE SEQUENCE</scope>
    <source>
        <strain evidence="8">WB101</strain>
    </source>
</reference>
<evidence type="ECO:0000256" key="3">
    <source>
        <dbReference type="ARBA" id="ARBA00023136"/>
    </source>
</evidence>
<dbReference type="RefSeq" id="WP_237854562.1">
    <property type="nucleotide sequence ID" value="NZ_JAKLWS010000013.1"/>
</dbReference>
<evidence type="ECO:0000256" key="4">
    <source>
        <dbReference type="RuleBase" id="RU004003"/>
    </source>
</evidence>
<evidence type="ECO:0000313" key="8">
    <source>
        <dbReference type="EMBL" id="MCG2589199.1"/>
    </source>
</evidence>
<evidence type="ECO:0000256" key="6">
    <source>
        <dbReference type="SAM" id="SignalP"/>
    </source>
</evidence>
<dbReference type="PANTHER" id="PTHR30332:SF24">
    <property type="entry name" value="SECRETIN GSPD-RELATED"/>
    <property type="match status" value="1"/>
</dbReference>
<dbReference type="PANTHER" id="PTHR30332">
    <property type="entry name" value="PROBABLE GENERAL SECRETION PATHWAY PROTEIN D"/>
    <property type="match status" value="1"/>
</dbReference>
<organism evidence="8 9">
    <name type="scientific">Rhodohalobacter sulfatireducens</name>
    <dbReference type="NCBI Taxonomy" id="2911366"/>
    <lineage>
        <taxon>Bacteria</taxon>
        <taxon>Pseudomonadati</taxon>
        <taxon>Balneolota</taxon>
        <taxon>Balneolia</taxon>
        <taxon>Balneolales</taxon>
        <taxon>Balneolaceae</taxon>
        <taxon>Rhodohalobacter</taxon>
    </lineage>
</organism>
<evidence type="ECO:0000313" key="9">
    <source>
        <dbReference type="Proteomes" id="UP001165366"/>
    </source>
</evidence>
<comment type="subcellular location">
    <subcellularLocation>
        <location evidence="1">Membrane</location>
    </subcellularLocation>
</comment>
<proteinExistence type="inferred from homology"/>
<protein>
    <submittedName>
        <fullName evidence="8">Type II and III secretion system protein</fullName>
    </submittedName>
</protein>
<keyword evidence="3" id="KW-0472">Membrane</keyword>
<comment type="similarity">
    <text evidence="4">Belongs to the bacterial secretin family.</text>
</comment>
<reference evidence="8" key="2">
    <citation type="submission" date="2024-05" db="EMBL/GenBank/DDBJ databases">
        <title>Rhodohalobacter halophilus gen. nov., sp. nov., a moderately halophilic member of the family Balneolaceae.</title>
        <authorList>
            <person name="Xia J."/>
        </authorList>
    </citation>
    <scope>NUCLEOTIDE SEQUENCE</scope>
    <source>
        <strain evidence="8">WB101</strain>
    </source>
</reference>
<accession>A0ABS9KEA7</accession>
<dbReference type="Pfam" id="PF00263">
    <property type="entry name" value="Secretin"/>
    <property type="match status" value="1"/>
</dbReference>
<dbReference type="EMBL" id="JAKLWS010000013">
    <property type="protein sequence ID" value="MCG2589199.1"/>
    <property type="molecule type" value="Genomic_DNA"/>
</dbReference>
<evidence type="ECO:0000256" key="5">
    <source>
        <dbReference type="SAM" id="MobiDB-lite"/>
    </source>
</evidence>
<dbReference type="InterPro" id="IPR050810">
    <property type="entry name" value="Bact_Secretion_Sys_Channel"/>
</dbReference>
<keyword evidence="9" id="KW-1185">Reference proteome</keyword>
<gene>
    <name evidence="8" type="ORF">L6773_11525</name>
</gene>
<comment type="caution">
    <text evidence="8">The sequence shown here is derived from an EMBL/GenBank/DDBJ whole genome shotgun (WGS) entry which is preliminary data.</text>
</comment>
<evidence type="ECO:0000259" key="7">
    <source>
        <dbReference type="Pfam" id="PF00263"/>
    </source>
</evidence>
<evidence type="ECO:0000256" key="1">
    <source>
        <dbReference type="ARBA" id="ARBA00004370"/>
    </source>
</evidence>
<dbReference type="Proteomes" id="UP001165366">
    <property type="component" value="Unassembled WGS sequence"/>
</dbReference>
<feature type="compositionally biased region" description="Polar residues" evidence="5">
    <location>
        <begin position="400"/>
        <end position="417"/>
    </location>
</feature>